<keyword evidence="2" id="KW-0378">Hydrolase</keyword>
<dbReference type="EMBL" id="BOMB01000027">
    <property type="protein sequence ID" value="GID13865.1"/>
    <property type="molecule type" value="Genomic_DNA"/>
</dbReference>
<dbReference type="AlphaFoldDB" id="A0A8J3NED9"/>
<dbReference type="Proteomes" id="UP000612808">
    <property type="component" value="Unassembled WGS sequence"/>
</dbReference>
<sequence>MIMVLTGMTYNLKNPVDADARAWPARRPLLAELLRSAAPDVVGTQEGHHAQLLDIAADSGRYEILGAGRDADGGGEWCAVLYDPAVLTPVEQHHFWLSDTPDVPGSASWGNEVVRMATWARFRTAGGGELVWLNTHLDHRSAAARRRGAALIAERLAGVDGPLVVSGDFNCEPGSEPYAVLTGAGLADAWVAAEGRRFRTSGAGRVAAPAGQGTYGGWRAPRPDSGRIDWLLTRGPIVVHGAEICEDHDGGQWPSDHVPVRVELGLPAATPGT</sequence>
<dbReference type="Gene3D" id="3.60.10.10">
    <property type="entry name" value="Endonuclease/exonuclease/phosphatase"/>
    <property type="match status" value="1"/>
</dbReference>
<dbReference type="PANTHER" id="PTHR12121">
    <property type="entry name" value="CARBON CATABOLITE REPRESSOR PROTEIN 4"/>
    <property type="match status" value="1"/>
</dbReference>
<dbReference type="InterPro" id="IPR050410">
    <property type="entry name" value="CCR4/nocturin_mRNA_transcr"/>
</dbReference>
<evidence type="ECO:0000313" key="2">
    <source>
        <dbReference type="EMBL" id="GID13865.1"/>
    </source>
</evidence>
<keyword evidence="2" id="KW-0540">Nuclease</keyword>
<dbReference type="GO" id="GO:0004519">
    <property type="term" value="F:endonuclease activity"/>
    <property type="evidence" value="ECO:0007669"/>
    <property type="project" value="UniProtKB-KW"/>
</dbReference>
<evidence type="ECO:0000313" key="3">
    <source>
        <dbReference type="Proteomes" id="UP000612808"/>
    </source>
</evidence>
<dbReference type="InterPro" id="IPR005135">
    <property type="entry name" value="Endo/exonuclease/phosphatase"/>
</dbReference>
<comment type="caution">
    <text evidence="2">The sequence shown here is derived from an EMBL/GenBank/DDBJ whole genome shotgun (WGS) entry which is preliminary data.</text>
</comment>
<dbReference type="PANTHER" id="PTHR12121:SF36">
    <property type="entry name" value="ENDONUCLEASE_EXONUCLEASE_PHOSPHATASE DOMAIN-CONTAINING PROTEIN"/>
    <property type="match status" value="1"/>
</dbReference>
<name>A0A8J3NED9_9ACTN</name>
<dbReference type="SUPFAM" id="SSF56219">
    <property type="entry name" value="DNase I-like"/>
    <property type="match status" value="1"/>
</dbReference>
<proteinExistence type="predicted"/>
<evidence type="ECO:0000259" key="1">
    <source>
        <dbReference type="Pfam" id="PF03372"/>
    </source>
</evidence>
<accession>A0A8J3NED9</accession>
<protein>
    <submittedName>
        <fullName evidence="2">Endonuclease</fullName>
    </submittedName>
</protein>
<organism evidence="2 3">
    <name type="scientific">Actinocatenispora rupis</name>
    <dbReference type="NCBI Taxonomy" id="519421"/>
    <lineage>
        <taxon>Bacteria</taxon>
        <taxon>Bacillati</taxon>
        <taxon>Actinomycetota</taxon>
        <taxon>Actinomycetes</taxon>
        <taxon>Micromonosporales</taxon>
        <taxon>Micromonosporaceae</taxon>
        <taxon>Actinocatenispora</taxon>
    </lineage>
</organism>
<dbReference type="InterPro" id="IPR036691">
    <property type="entry name" value="Endo/exonu/phosph_ase_sf"/>
</dbReference>
<dbReference type="GO" id="GO:0000175">
    <property type="term" value="F:3'-5'-RNA exonuclease activity"/>
    <property type="evidence" value="ECO:0007669"/>
    <property type="project" value="TreeGrafter"/>
</dbReference>
<dbReference type="CDD" id="cd09083">
    <property type="entry name" value="EEP-1"/>
    <property type="match status" value="1"/>
</dbReference>
<feature type="domain" description="Endonuclease/exonuclease/phosphatase" evidence="1">
    <location>
        <begin position="8"/>
        <end position="257"/>
    </location>
</feature>
<keyword evidence="2" id="KW-0255">Endonuclease</keyword>
<reference evidence="2" key="1">
    <citation type="submission" date="2021-01" db="EMBL/GenBank/DDBJ databases">
        <title>Whole genome shotgun sequence of Actinocatenispora rupis NBRC 107355.</title>
        <authorList>
            <person name="Komaki H."/>
            <person name="Tamura T."/>
        </authorList>
    </citation>
    <scope>NUCLEOTIDE SEQUENCE</scope>
    <source>
        <strain evidence="2">NBRC 107355</strain>
    </source>
</reference>
<gene>
    <name evidence="2" type="ORF">Aru02nite_47540</name>
</gene>
<dbReference type="Pfam" id="PF03372">
    <property type="entry name" value="Exo_endo_phos"/>
    <property type="match status" value="1"/>
</dbReference>
<keyword evidence="3" id="KW-1185">Reference proteome</keyword>